<evidence type="ECO:0000313" key="2">
    <source>
        <dbReference type="EMBL" id="SAL96942.1"/>
    </source>
</evidence>
<protein>
    <submittedName>
        <fullName evidence="2">Uncharacterized protein</fullName>
    </submittedName>
</protein>
<reference evidence="2" key="1">
    <citation type="submission" date="2016-04" db="EMBL/GenBank/DDBJ databases">
        <authorList>
            <person name="Evans L.H."/>
            <person name="Alamgir A."/>
            <person name="Owens N."/>
            <person name="Weber N.D."/>
            <person name="Virtaneva K."/>
            <person name="Barbian K."/>
            <person name="Babar A."/>
            <person name="Rosenke K."/>
        </authorList>
    </citation>
    <scope>NUCLEOTIDE SEQUENCE [LARGE SCALE GENOMIC DNA]</scope>
    <source>
        <strain evidence="2">CBS 101.48</strain>
    </source>
</reference>
<gene>
    <name evidence="2" type="primary">ABSGL_02395.1 scaffold 3410</name>
</gene>
<organism evidence="2">
    <name type="scientific">Absidia glauca</name>
    <name type="common">Pin mould</name>
    <dbReference type="NCBI Taxonomy" id="4829"/>
    <lineage>
        <taxon>Eukaryota</taxon>
        <taxon>Fungi</taxon>
        <taxon>Fungi incertae sedis</taxon>
        <taxon>Mucoromycota</taxon>
        <taxon>Mucoromycotina</taxon>
        <taxon>Mucoromycetes</taxon>
        <taxon>Mucorales</taxon>
        <taxon>Cunninghamellaceae</taxon>
        <taxon>Absidia</taxon>
    </lineage>
</organism>
<proteinExistence type="predicted"/>
<accession>A0A163J3K4</accession>
<feature type="region of interest" description="Disordered" evidence="1">
    <location>
        <begin position="94"/>
        <end position="116"/>
    </location>
</feature>
<evidence type="ECO:0000256" key="1">
    <source>
        <dbReference type="SAM" id="MobiDB-lite"/>
    </source>
</evidence>
<dbReference type="Proteomes" id="UP000078561">
    <property type="component" value="Unassembled WGS sequence"/>
</dbReference>
<sequence>MVAFLLAPSVSSSSCGVAASSPSPETMPGWQPSAVEWSLWIKREVIEDDLLDLSSPPSRRLLRLPSSAPPSPLILWTKKTTTSPILTVCSDHPHHHQPSLIRAPGTQSPTPPLPAPGATTRTSAACCLFGVLNLEMEKLPVATWTCCCPLSYQAHKGSINDYRSVLYRSYISHNVPSYI</sequence>
<name>A0A163J3K4_ABSGL</name>
<dbReference type="AlphaFoldDB" id="A0A163J3K4"/>
<dbReference type="EMBL" id="LT551485">
    <property type="protein sequence ID" value="SAL96942.1"/>
    <property type="molecule type" value="Genomic_DNA"/>
</dbReference>
<evidence type="ECO:0000313" key="3">
    <source>
        <dbReference type="Proteomes" id="UP000078561"/>
    </source>
</evidence>
<dbReference type="InParanoid" id="A0A163J3K4"/>
<keyword evidence="3" id="KW-1185">Reference proteome</keyword>